<feature type="region of interest" description="Disordered" evidence="1">
    <location>
        <begin position="46"/>
        <end position="65"/>
    </location>
</feature>
<comment type="caution">
    <text evidence="2">The sequence shown here is derived from an EMBL/GenBank/DDBJ whole genome shotgun (WGS) entry which is preliminary data.</text>
</comment>
<evidence type="ECO:0000313" key="2">
    <source>
        <dbReference type="EMBL" id="KAK6971612.1"/>
    </source>
</evidence>
<keyword evidence="3" id="KW-1185">Reference proteome</keyword>
<name>A0AAV9Z4S6_9AGAR</name>
<proteinExistence type="predicted"/>
<organism evidence="2 3">
    <name type="scientific">Favolaschia claudopus</name>
    <dbReference type="NCBI Taxonomy" id="2862362"/>
    <lineage>
        <taxon>Eukaryota</taxon>
        <taxon>Fungi</taxon>
        <taxon>Dikarya</taxon>
        <taxon>Basidiomycota</taxon>
        <taxon>Agaricomycotina</taxon>
        <taxon>Agaricomycetes</taxon>
        <taxon>Agaricomycetidae</taxon>
        <taxon>Agaricales</taxon>
        <taxon>Marasmiineae</taxon>
        <taxon>Mycenaceae</taxon>
        <taxon>Favolaschia</taxon>
    </lineage>
</organism>
<dbReference type="AlphaFoldDB" id="A0AAV9Z4S6"/>
<reference evidence="2 3" key="1">
    <citation type="journal article" date="2024" name="J Genomics">
        <title>Draft genome sequencing and assembly of Favolaschia claudopus CIRM-BRFM 2984 isolated from oak limbs.</title>
        <authorList>
            <person name="Navarro D."/>
            <person name="Drula E."/>
            <person name="Chaduli D."/>
            <person name="Cazenave R."/>
            <person name="Ahrendt S."/>
            <person name="Wang J."/>
            <person name="Lipzen A."/>
            <person name="Daum C."/>
            <person name="Barry K."/>
            <person name="Grigoriev I.V."/>
            <person name="Favel A."/>
            <person name="Rosso M.N."/>
            <person name="Martin F."/>
        </authorList>
    </citation>
    <scope>NUCLEOTIDE SEQUENCE [LARGE SCALE GENOMIC DNA]</scope>
    <source>
        <strain evidence="2 3">CIRM-BRFM 2984</strain>
    </source>
</reference>
<dbReference type="Proteomes" id="UP001362999">
    <property type="component" value="Unassembled WGS sequence"/>
</dbReference>
<evidence type="ECO:0000256" key="1">
    <source>
        <dbReference type="SAM" id="MobiDB-lite"/>
    </source>
</evidence>
<gene>
    <name evidence="2" type="ORF">R3P38DRAFT_2813664</name>
</gene>
<protein>
    <submittedName>
        <fullName evidence="2">Uncharacterized protein</fullName>
    </submittedName>
</protein>
<feature type="compositionally biased region" description="Polar residues" evidence="1">
    <location>
        <begin position="46"/>
        <end position="59"/>
    </location>
</feature>
<dbReference type="EMBL" id="JAWWNJ010000208">
    <property type="protein sequence ID" value="KAK6971612.1"/>
    <property type="molecule type" value="Genomic_DNA"/>
</dbReference>
<sequence length="387" mass="42616">MGQTRAVLVNPTSVVLEEQFLRDHHAWNFANPRPSIVQYPASTAATACSEPSSPTNQVSDDGFPSPVLVAPPPSPDPKYIGTRSSQDFDGALVRTFDPANPTLALDSVAGDPLLRTLLHMKLGPALHQLSPSAEHVVPILRDGERSFIIHPTITQQFRKGFETIAGAILCAGNHQEYIVGMPLPMGIPSDALIEADAAARAPGICMFVHHIGSVTFENRYFNTVESAVDALSYMEKIRCHGVHWIANMIRRSAESGYFSSWGFGPLIGMGVPEWNHRIMRYFSYGGYSELAVYMRNHVEQSRIDFECARLVSPKARQLLYADLPTDWPGHSICLVTAWPLPDDQGLPAFGLVKAAFMDDGIEDVDMMMAELELNAREDEMEVDPAVI</sequence>
<evidence type="ECO:0000313" key="3">
    <source>
        <dbReference type="Proteomes" id="UP001362999"/>
    </source>
</evidence>
<accession>A0AAV9Z4S6</accession>